<feature type="transmembrane region" description="Helical" evidence="8">
    <location>
        <begin position="410"/>
        <end position="430"/>
    </location>
</feature>
<reference evidence="11" key="1">
    <citation type="submission" date="2016-10" db="EMBL/GenBank/DDBJ databases">
        <authorList>
            <person name="Varghese N."/>
            <person name="Submissions S."/>
        </authorList>
    </citation>
    <scope>NUCLEOTIDE SEQUENCE [LARGE SCALE GENOMIC DNA]</scope>
    <source>
        <strain evidence="11">Nm10</strain>
    </source>
</reference>
<dbReference type="GO" id="GO:0008137">
    <property type="term" value="F:NADH dehydrogenase (ubiquinone) activity"/>
    <property type="evidence" value="ECO:0007669"/>
    <property type="project" value="InterPro"/>
</dbReference>
<evidence type="ECO:0000256" key="2">
    <source>
        <dbReference type="ARBA" id="ARBA00005346"/>
    </source>
</evidence>
<feature type="transmembrane region" description="Helical" evidence="8">
    <location>
        <begin position="162"/>
        <end position="184"/>
    </location>
</feature>
<keyword evidence="11" id="KW-1185">Reference proteome</keyword>
<dbReference type="PANTHER" id="PTHR42703">
    <property type="entry name" value="NADH DEHYDROGENASE"/>
    <property type="match status" value="1"/>
</dbReference>
<dbReference type="GO" id="GO:0042773">
    <property type="term" value="P:ATP synthesis coupled electron transport"/>
    <property type="evidence" value="ECO:0007669"/>
    <property type="project" value="InterPro"/>
</dbReference>
<evidence type="ECO:0000256" key="1">
    <source>
        <dbReference type="ARBA" id="ARBA00004651"/>
    </source>
</evidence>
<keyword evidence="4 7" id="KW-0812">Transmembrane</keyword>
<feature type="transmembrane region" description="Helical" evidence="8">
    <location>
        <begin position="70"/>
        <end position="97"/>
    </location>
</feature>
<proteinExistence type="inferred from homology"/>
<keyword evidence="3" id="KW-1003">Cell membrane</keyword>
<dbReference type="Pfam" id="PF00361">
    <property type="entry name" value="Proton_antipo_M"/>
    <property type="match status" value="1"/>
</dbReference>
<evidence type="ECO:0000313" key="10">
    <source>
        <dbReference type="EMBL" id="SDT92707.1"/>
    </source>
</evidence>
<feature type="transmembrane region" description="Helical" evidence="8">
    <location>
        <begin position="30"/>
        <end position="50"/>
    </location>
</feature>
<feature type="transmembrane region" description="Helical" evidence="8">
    <location>
        <begin position="109"/>
        <end position="126"/>
    </location>
</feature>
<feature type="transmembrane region" description="Helical" evidence="8">
    <location>
        <begin position="305"/>
        <end position="322"/>
    </location>
</feature>
<evidence type="ECO:0000256" key="5">
    <source>
        <dbReference type="ARBA" id="ARBA00022989"/>
    </source>
</evidence>
<feature type="transmembrane region" description="Helical" evidence="8">
    <location>
        <begin position="132"/>
        <end position="150"/>
    </location>
</feature>
<name>A0A1H2EC48_9PROT</name>
<evidence type="ECO:0000256" key="3">
    <source>
        <dbReference type="ARBA" id="ARBA00022475"/>
    </source>
</evidence>
<evidence type="ECO:0000256" key="7">
    <source>
        <dbReference type="RuleBase" id="RU000320"/>
    </source>
</evidence>
<dbReference type="PRINTS" id="PR01437">
    <property type="entry name" value="NUOXDRDTASE4"/>
</dbReference>
<dbReference type="EMBL" id="FNLN01000011">
    <property type="protein sequence ID" value="SDT92707.1"/>
    <property type="molecule type" value="Genomic_DNA"/>
</dbReference>
<accession>A0A1H2EC48</accession>
<feature type="transmembrane region" description="Helical" evidence="8">
    <location>
        <begin position="6"/>
        <end position="23"/>
    </location>
</feature>
<feature type="transmembrane region" description="Helical" evidence="8">
    <location>
        <begin position="465"/>
        <end position="486"/>
    </location>
</feature>
<dbReference type="InterPro" id="IPR001750">
    <property type="entry name" value="ND/Mrp_TM"/>
</dbReference>
<keyword evidence="6 8" id="KW-0472">Membrane</keyword>
<feature type="transmembrane region" description="Helical" evidence="8">
    <location>
        <begin position="204"/>
        <end position="230"/>
    </location>
</feature>
<dbReference type="AlphaFoldDB" id="A0A1H2EC48"/>
<dbReference type="KEGG" id="nur:ATY38_14410"/>
<keyword evidence="5 8" id="KW-1133">Transmembrane helix</keyword>
<comment type="similarity">
    <text evidence="2">Belongs to the CPA3 antiporters (TC 2.A.63) subunit D family.</text>
</comment>
<feature type="domain" description="NADH:quinone oxidoreductase/Mrp antiporter transmembrane" evidence="9">
    <location>
        <begin position="127"/>
        <end position="425"/>
    </location>
</feature>
<feature type="transmembrane region" description="Helical" evidence="8">
    <location>
        <begin position="334"/>
        <end position="353"/>
    </location>
</feature>
<dbReference type="InterPro" id="IPR003918">
    <property type="entry name" value="NADH_UbQ_OxRdtase"/>
</dbReference>
<dbReference type="NCBIfam" id="NF009309">
    <property type="entry name" value="PRK12666.1"/>
    <property type="match status" value="1"/>
</dbReference>
<dbReference type="GO" id="GO:0005886">
    <property type="term" value="C:plasma membrane"/>
    <property type="evidence" value="ECO:0007669"/>
    <property type="project" value="UniProtKB-SubCell"/>
</dbReference>
<dbReference type="Proteomes" id="UP000182882">
    <property type="component" value="Unassembled WGS sequence"/>
</dbReference>
<organism evidence="10 11">
    <name type="scientific">Nitrosomonas ureae</name>
    <dbReference type="NCBI Taxonomy" id="44577"/>
    <lineage>
        <taxon>Bacteria</taxon>
        <taxon>Pseudomonadati</taxon>
        <taxon>Pseudomonadota</taxon>
        <taxon>Betaproteobacteria</taxon>
        <taxon>Nitrosomonadales</taxon>
        <taxon>Nitrosomonadaceae</taxon>
        <taxon>Nitrosomonas</taxon>
    </lineage>
</organism>
<dbReference type="RefSeq" id="WP_062559903.1">
    <property type="nucleotide sequence ID" value="NZ_CP013341.1"/>
</dbReference>
<feature type="transmembrane region" description="Helical" evidence="8">
    <location>
        <begin position="242"/>
        <end position="264"/>
    </location>
</feature>
<protein>
    <submittedName>
        <fullName evidence="10">Multisubunit potassium/proton antiporter, PhaD subunit</fullName>
    </submittedName>
</protein>
<evidence type="ECO:0000313" key="11">
    <source>
        <dbReference type="Proteomes" id="UP000182882"/>
    </source>
</evidence>
<dbReference type="PANTHER" id="PTHR42703:SF1">
    <property type="entry name" value="NA(+)_H(+) ANTIPORTER SUBUNIT D1"/>
    <property type="match status" value="1"/>
</dbReference>
<gene>
    <name evidence="10" type="ORF">SAMN05216406_11131</name>
</gene>
<evidence type="ECO:0000259" key="9">
    <source>
        <dbReference type="Pfam" id="PF00361"/>
    </source>
</evidence>
<evidence type="ECO:0000256" key="8">
    <source>
        <dbReference type="SAM" id="Phobius"/>
    </source>
</evidence>
<evidence type="ECO:0000256" key="4">
    <source>
        <dbReference type="ARBA" id="ARBA00022692"/>
    </source>
</evidence>
<evidence type="ECO:0000256" key="6">
    <source>
        <dbReference type="ARBA" id="ARBA00023136"/>
    </source>
</evidence>
<feature type="transmembrane region" description="Helical" evidence="8">
    <location>
        <begin position="374"/>
        <end position="390"/>
    </location>
</feature>
<sequence>MISHMVILPVIWPLLFGALLLLLQKQSLQVLRIVSISSVSVLVLLTGWLLSVVNNGEILVYALGNWPPPFGIVLVADRLAAWMLIITALVSLCALLYAVRGTDTMGPHFHVLYQLQLFGLNGAFLTGDLFNLFVFFEILLLASYGLLLHGGGRLRTMAGLHFVIINLVGSTLFLFAVGTLYGLLGTLNMADLAVKVANVASEDIALIRTAGLLLFAVFALKAALLPLYLWLPAAYAHTSAPVAALFAIMTKVGAYSILRIYTLIFGEQAGPIANLIQPWLLPLALATLVAGVLGVLASTHLRQQVAYLVVASVGTLFIAFGINTSAGIAAGLYYLPHSTFAAAAFFLLADGIAKRRGEMGDRFEPGLIMMHQRIVGTLFFVAAVLVTGLPPLSGFVAKFMILQAALSHTALPWIMAIVLITSLFTIIALARSGSLIFYRAQAPQPSHAATDSHVRPSIVSDINGLVIATCLLALCVVIMIWAGAIIEFVQATANQLLQPDDYIKSVLGVEK</sequence>
<dbReference type="InterPro" id="IPR050586">
    <property type="entry name" value="CPA3_Na-H_Antiporter_D"/>
</dbReference>
<feature type="transmembrane region" description="Helical" evidence="8">
    <location>
        <begin position="276"/>
        <end position="298"/>
    </location>
</feature>
<comment type="subcellular location">
    <subcellularLocation>
        <location evidence="1">Cell membrane</location>
        <topology evidence="1">Multi-pass membrane protein</topology>
    </subcellularLocation>
    <subcellularLocation>
        <location evidence="7">Membrane</location>
        <topology evidence="7">Multi-pass membrane protein</topology>
    </subcellularLocation>
</comment>